<sequence length="258" mass="29487">MKYHEFFHIEIIHPYFSGLPKDLVLVPDNETKKRLNNLGCILRIDVGKIKVLAPIDQESNVFPVLGENDVFTFYIYPTSERIQEITDFSAIKKKNMISFTNLGQPVGNSELMSTQIEQKGVFQGFPSIANIVIAGNKIDTDIIGESARFKAIFKVKSIKWKYYFVSESQDSDVKLESRNEQIHFNEINIDQNTSDQIITSLQLNFPNSHIRAFESKEAIPYSSKPLKNIKLIQNGDVLINHLSNPQEQQQGIQIIKIK</sequence>
<protein>
    <submittedName>
        <fullName evidence="1">Uncharacterized protein</fullName>
    </submittedName>
</protein>
<reference evidence="1 2" key="1">
    <citation type="journal article" date="2013" name="Int. J. Syst. Evol. Microbiol.">
        <title>Aquimarina gracilis sp. nov., isolated from the gut microflora of a mussel, Mytilus coruscus, and emended description of Aquimarina spongiae.</title>
        <authorList>
            <person name="Park S.C."/>
            <person name="Choe H.N."/>
            <person name="Baik K.S."/>
            <person name="Seong C.N."/>
        </authorList>
    </citation>
    <scope>NUCLEOTIDE SEQUENCE [LARGE SCALE GENOMIC DNA]</scope>
    <source>
        <strain evidence="1 2">PSC32</strain>
    </source>
</reference>
<evidence type="ECO:0000313" key="2">
    <source>
        <dbReference type="Proteomes" id="UP001327027"/>
    </source>
</evidence>
<gene>
    <name evidence="1" type="ORF">U6A24_01230</name>
</gene>
<accession>A0ABU5ZPM1</accession>
<evidence type="ECO:0000313" key="1">
    <source>
        <dbReference type="EMBL" id="MEB3344060.1"/>
    </source>
</evidence>
<proteinExistence type="predicted"/>
<organism evidence="1 2">
    <name type="scientific">Aquimarina gracilis</name>
    <dbReference type="NCBI Taxonomy" id="874422"/>
    <lineage>
        <taxon>Bacteria</taxon>
        <taxon>Pseudomonadati</taxon>
        <taxon>Bacteroidota</taxon>
        <taxon>Flavobacteriia</taxon>
        <taxon>Flavobacteriales</taxon>
        <taxon>Flavobacteriaceae</taxon>
        <taxon>Aquimarina</taxon>
    </lineage>
</organism>
<comment type="caution">
    <text evidence="1">The sequence shown here is derived from an EMBL/GenBank/DDBJ whole genome shotgun (WGS) entry which is preliminary data.</text>
</comment>
<keyword evidence="2" id="KW-1185">Reference proteome</keyword>
<dbReference type="RefSeq" id="WP_324178113.1">
    <property type="nucleotide sequence ID" value="NZ_BAABAW010000016.1"/>
</dbReference>
<name>A0ABU5ZPM1_9FLAO</name>
<dbReference type="Proteomes" id="UP001327027">
    <property type="component" value="Unassembled WGS sequence"/>
</dbReference>
<dbReference type="EMBL" id="JAYKLX010000001">
    <property type="protein sequence ID" value="MEB3344060.1"/>
    <property type="molecule type" value="Genomic_DNA"/>
</dbReference>